<dbReference type="Pfam" id="PF12867">
    <property type="entry name" value="DinB_2"/>
    <property type="match status" value="1"/>
</dbReference>
<accession>A0ABW9JJK6</accession>
<sequence>MNTVDKKAFISDLYHRTETVLEKAIKQYQNLDESSLNLSIVKESWSIAEVISHLNSYGNYYLPKIEAVLAQSNECCTLAYSPSWLGAYFINMMDVNKGKWRYKAAKQHQPAVTDAYAEVAEFISQQERILKCIKASEQVDISRVRIPISISKFIKLNLGDLLSFLVMHNERHVVQIKKIQQKQAAALAERAVFATFAS</sequence>
<reference evidence="2 3" key="1">
    <citation type="submission" date="2024-12" db="EMBL/GenBank/DDBJ databases">
        <authorList>
            <person name="Hu S."/>
        </authorList>
    </citation>
    <scope>NUCLEOTIDE SEQUENCE [LARGE SCALE GENOMIC DNA]</scope>
    <source>
        <strain evidence="2 3">P-25</strain>
    </source>
</reference>
<dbReference type="EMBL" id="SRMP02000019">
    <property type="protein sequence ID" value="MFN0292060.1"/>
    <property type="molecule type" value="Genomic_DNA"/>
</dbReference>
<proteinExistence type="predicted"/>
<dbReference type="InterPro" id="IPR024775">
    <property type="entry name" value="DinB-like"/>
</dbReference>
<gene>
    <name evidence="2" type="ORF">E5L68_011700</name>
</gene>
<feature type="domain" description="DinB-like" evidence="1">
    <location>
        <begin position="28"/>
        <end position="176"/>
    </location>
</feature>
<evidence type="ECO:0000313" key="3">
    <source>
        <dbReference type="Proteomes" id="UP001517367"/>
    </source>
</evidence>
<dbReference type="Proteomes" id="UP001517367">
    <property type="component" value="Unassembled WGS sequence"/>
</dbReference>
<dbReference type="Gene3D" id="1.20.120.450">
    <property type="entry name" value="dinb family like domain"/>
    <property type="match status" value="1"/>
</dbReference>
<protein>
    <submittedName>
        <fullName evidence="2">DinB family protein</fullName>
    </submittedName>
</protein>
<evidence type="ECO:0000313" key="2">
    <source>
        <dbReference type="EMBL" id="MFN0292060.1"/>
    </source>
</evidence>
<dbReference type="InterPro" id="IPR034660">
    <property type="entry name" value="DinB/YfiT-like"/>
</dbReference>
<comment type="caution">
    <text evidence="2">The sequence shown here is derived from an EMBL/GenBank/DDBJ whole genome shotgun (WGS) entry which is preliminary data.</text>
</comment>
<name>A0ABW9JJK6_9SPHI</name>
<keyword evidence="3" id="KW-1185">Reference proteome</keyword>
<evidence type="ECO:0000259" key="1">
    <source>
        <dbReference type="Pfam" id="PF12867"/>
    </source>
</evidence>
<dbReference type="SUPFAM" id="SSF109854">
    <property type="entry name" value="DinB/YfiT-like putative metalloenzymes"/>
    <property type="match status" value="1"/>
</dbReference>
<dbReference type="RefSeq" id="WP_138730902.1">
    <property type="nucleotide sequence ID" value="NZ_SRMP02000019.1"/>
</dbReference>
<organism evidence="2 3">
    <name type="scientific">Pedobacter helvus</name>
    <dbReference type="NCBI Taxonomy" id="2563444"/>
    <lineage>
        <taxon>Bacteria</taxon>
        <taxon>Pseudomonadati</taxon>
        <taxon>Bacteroidota</taxon>
        <taxon>Sphingobacteriia</taxon>
        <taxon>Sphingobacteriales</taxon>
        <taxon>Sphingobacteriaceae</taxon>
        <taxon>Pedobacter</taxon>
    </lineage>
</organism>